<feature type="domain" description="Methyltransferase small" evidence="5">
    <location>
        <begin position="130"/>
        <end position="213"/>
    </location>
</feature>
<proteinExistence type="inferred from homology"/>
<dbReference type="InterPro" id="IPR004556">
    <property type="entry name" value="HemK-like"/>
</dbReference>
<dbReference type="InterPro" id="IPR007848">
    <property type="entry name" value="Small_mtfrase_dom"/>
</dbReference>
<dbReference type="EMBL" id="SMAJ01000012">
    <property type="protein sequence ID" value="TCT04465.1"/>
    <property type="molecule type" value="Genomic_DNA"/>
</dbReference>
<dbReference type="CDD" id="cd02440">
    <property type="entry name" value="AdoMet_MTases"/>
    <property type="match status" value="1"/>
</dbReference>
<dbReference type="PIRSF" id="PIRSF037167">
    <property type="entry name" value="Mtase_YfcB_prd"/>
    <property type="match status" value="1"/>
</dbReference>
<dbReference type="GO" id="GO:0032259">
    <property type="term" value="P:methylation"/>
    <property type="evidence" value="ECO:0007669"/>
    <property type="project" value="UniProtKB-KW"/>
</dbReference>
<comment type="caution">
    <text evidence="6">The sequence shown here is derived from an EMBL/GenBank/DDBJ whole genome shotgun (WGS) entry which is preliminary data.</text>
</comment>
<dbReference type="GO" id="GO:0036009">
    <property type="term" value="F:protein-glutamine N-methyltransferase activity"/>
    <property type="evidence" value="ECO:0007669"/>
    <property type="project" value="UniProtKB-UniRule"/>
</dbReference>
<reference evidence="6 7" key="1">
    <citation type="submission" date="2019-03" db="EMBL/GenBank/DDBJ databases">
        <title>Genomic Encyclopedia of Type Strains, Phase IV (KMG-IV): sequencing the most valuable type-strain genomes for metagenomic binning, comparative biology and taxonomic classification.</title>
        <authorList>
            <person name="Goeker M."/>
        </authorList>
    </citation>
    <scope>NUCLEOTIDE SEQUENCE [LARGE SCALE GENOMIC DNA]</scope>
    <source>
        <strain evidence="6 7">DSM 24591</strain>
    </source>
</reference>
<accession>A0A4R3M070</accession>
<dbReference type="Gene3D" id="1.10.8.10">
    <property type="entry name" value="DNA helicase RuvA subunit, C-terminal domain"/>
    <property type="match status" value="1"/>
</dbReference>
<dbReference type="GO" id="GO:0003676">
    <property type="term" value="F:nucleic acid binding"/>
    <property type="evidence" value="ECO:0007669"/>
    <property type="project" value="InterPro"/>
</dbReference>
<dbReference type="Proteomes" id="UP000295525">
    <property type="component" value="Unassembled WGS sequence"/>
</dbReference>
<keyword evidence="6" id="KW-0689">Ribosomal protein</keyword>
<comment type="function">
    <text evidence="4">Methylates ribosomal protein uL3 on a specific glutamine residue.</text>
</comment>
<evidence type="ECO:0000256" key="1">
    <source>
        <dbReference type="ARBA" id="ARBA00022603"/>
    </source>
</evidence>
<dbReference type="NCBIfam" id="TIGR00536">
    <property type="entry name" value="hemK_fam"/>
    <property type="match status" value="1"/>
</dbReference>
<dbReference type="RefSeq" id="WP_132583846.1">
    <property type="nucleotide sequence ID" value="NZ_SMAJ01000012.1"/>
</dbReference>
<comment type="catalytic activity">
    <reaction evidence="4">
        <text>L-glutaminyl-[ribosomal protein uL3] + S-adenosyl-L-methionine = N(5)-methyl-L-glutaminyl-[ribosomal protein uL3] + S-adenosyl-L-homocysteine + H(+)</text>
        <dbReference type="Rhea" id="RHEA:45020"/>
        <dbReference type="Rhea" id="RHEA-COMP:11063"/>
        <dbReference type="Rhea" id="RHEA-COMP:11064"/>
        <dbReference type="ChEBI" id="CHEBI:15378"/>
        <dbReference type="ChEBI" id="CHEBI:30011"/>
        <dbReference type="ChEBI" id="CHEBI:57856"/>
        <dbReference type="ChEBI" id="CHEBI:59789"/>
        <dbReference type="ChEBI" id="CHEBI:61891"/>
        <dbReference type="EC" id="2.1.1.298"/>
    </reaction>
</comment>
<evidence type="ECO:0000313" key="6">
    <source>
        <dbReference type="EMBL" id="TCT04465.1"/>
    </source>
</evidence>
<dbReference type="OrthoDB" id="9800643at2"/>
<keyword evidence="6" id="KW-0687">Ribonucleoprotein</keyword>
<dbReference type="EC" id="2.1.1.298" evidence="4"/>
<sequence>MHESAHEELRTLRDLLRYAVTRFNSSRLAFGHGSDNAWDEAVYLLLHTLHLPLDTLDPFLDARVLPPERERFLKLIDRRTDERLPAAYLTGEAWLQGQRFFVDQRVIVPRSPISELLAQDLSPWITKPEDVEFVLDLCTGSGCLAVLAALAFDNAQVDAVDLSERALEVADQNIEHFGLDGRITTHRSDLFDQLPHCEYNLIVCNPPYVNNHSMEALPPEFRHEPTMALAGGEDGMDLIRRLLHRAPDFMAPDGLLVLEIGNEYENFIAAFPDLDPVWLSTERTEDQILLLTRDQLAS</sequence>
<gene>
    <name evidence="4" type="primary">prmB</name>
    <name evidence="6" type="ORF">EDC26_11258</name>
</gene>
<evidence type="ECO:0000256" key="2">
    <source>
        <dbReference type="ARBA" id="ARBA00022679"/>
    </source>
</evidence>
<evidence type="ECO:0000256" key="4">
    <source>
        <dbReference type="HAMAP-Rule" id="MF_02125"/>
    </source>
</evidence>
<evidence type="ECO:0000313" key="7">
    <source>
        <dbReference type="Proteomes" id="UP000295525"/>
    </source>
</evidence>
<comment type="similarity">
    <text evidence="4">Belongs to the protein N5-glutamine methyltransferase family. PrmB subfamily.</text>
</comment>
<evidence type="ECO:0000256" key="3">
    <source>
        <dbReference type="ARBA" id="ARBA00022691"/>
    </source>
</evidence>
<name>A0A4R3M070_9BURK</name>
<dbReference type="NCBIfam" id="TIGR03533">
    <property type="entry name" value="L3_gln_methyl"/>
    <property type="match status" value="1"/>
</dbReference>
<keyword evidence="2 4" id="KW-0808">Transferase</keyword>
<protein>
    <recommendedName>
        <fullName evidence="4">Ribosomal protein uL3 glutamine methyltransferase</fullName>
        <shortName evidence="4">uL3 MTase</shortName>
        <ecNumber evidence="4">2.1.1.298</ecNumber>
    </recommendedName>
    <alternativeName>
        <fullName evidence="4">N5-glutamine methyltransferase PrmB</fullName>
    </alternativeName>
</protein>
<dbReference type="PANTHER" id="PTHR47806:SF1">
    <property type="entry name" value="RIBOSOMAL PROTEIN UL3 GLUTAMINE METHYLTRANSFERASE"/>
    <property type="match status" value="1"/>
</dbReference>
<keyword evidence="7" id="KW-1185">Reference proteome</keyword>
<dbReference type="Pfam" id="PF05175">
    <property type="entry name" value="MTS"/>
    <property type="match status" value="1"/>
</dbReference>
<dbReference type="AlphaFoldDB" id="A0A4R3M070"/>
<dbReference type="InterPro" id="IPR017127">
    <property type="entry name" value="Ribosome_uL3_MTase"/>
</dbReference>
<dbReference type="PANTHER" id="PTHR47806">
    <property type="entry name" value="50S RIBOSOMAL PROTEIN L3 GLUTAMINE METHYLTRANSFERASE"/>
    <property type="match status" value="1"/>
</dbReference>
<dbReference type="PROSITE" id="PS00092">
    <property type="entry name" value="N6_MTASE"/>
    <property type="match status" value="1"/>
</dbReference>
<dbReference type="SUPFAM" id="SSF53335">
    <property type="entry name" value="S-adenosyl-L-methionine-dependent methyltransferases"/>
    <property type="match status" value="1"/>
</dbReference>
<dbReference type="GO" id="GO:0005829">
    <property type="term" value="C:cytosol"/>
    <property type="evidence" value="ECO:0007669"/>
    <property type="project" value="TreeGrafter"/>
</dbReference>
<dbReference type="GO" id="GO:0005840">
    <property type="term" value="C:ribosome"/>
    <property type="evidence" value="ECO:0007669"/>
    <property type="project" value="UniProtKB-KW"/>
</dbReference>
<organism evidence="6 7">
    <name type="scientific">Paralcaligenes ureilyticus</name>
    <dbReference type="NCBI Taxonomy" id="627131"/>
    <lineage>
        <taxon>Bacteria</taxon>
        <taxon>Pseudomonadati</taxon>
        <taxon>Pseudomonadota</taxon>
        <taxon>Betaproteobacteria</taxon>
        <taxon>Burkholderiales</taxon>
        <taxon>Alcaligenaceae</taxon>
        <taxon>Paralcaligenes</taxon>
    </lineage>
</organism>
<dbReference type="InterPro" id="IPR029063">
    <property type="entry name" value="SAM-dependent_MTases_sf"/>
</dbReference>
<keyword evidence="3 4" id="KW-0949">S-adenosyl-L-methionine</keyword>
<dbReference type="Gene3D" id="3.40.50.150">
    <property type="entry name" value="Vaccinia Virus protein VP39"/>
    <property type="match status" value="1"/>
</dbReference>
<keyword evidence="1 4" id="KW-0489">Methyltransferase</keyword>
<dbReference type="InterPro" id="IPR002052">
    <property type="entry name" value="DNA_methylase_N6_adenine_CS"/>
</dbReference>
<evidence type="ECO:0000259" key="5">
    <source>
        <dbReference type="Pfam" id="PF05175"/>
    </source>
</evidence>
<dbReference type="HAMAP" id="MF_02125">
    <property type="entry name" value="L3_methyltr_PrmB"/>
    <property type="match status" value="1"/>
</dbReference>